<accession>A0A3P6QS46</accession>
<dbReference type="AlphaFoldDB" id="A0A3P6QS46"/>
<organism evidence="1 2">
    <name type="scientific">Dibothriocephalus latus</name>
    <name type="common">Fish tapeworm</name>
    <name type="synonym">Diphyllobothrium latum</name>
    <dbReference type="NCBI Taxonomy" id="60516"/>
    <lineage>
        <taxon>Eukaryota</taxon>
        <taxon>Metazoa</taxon>
        <taxon>Spiralia</taxon>
        <taxon>Lophotrochozoa</taxon>
        <taxon>Platyhelminthes</taxon>
        <taxon>Cestoda</taxon>
        <taxon>Eucestoda</taxon>
        <taxon>Diphyllobothriidea</taxon>
        <taxon>Diphyllobothriidae</taxon>
        <taxon>Dibothriocephalus</taxon>
    </lineage>
</organism>
<sequence>MFGGSTAAAVGSAAARVGSYTVLDAYARLISIIVNHGGENMNDVPSKVCLRLFCDILHPIDIPRGL</sequence>
<evidence type="ECO:0000313" key="1">
    <source>
        <dbReference type="EMBL" id="VDK48837.1"/>
    </source>
</evidence>
<proteinExistence type="predicted"/>
<evidence type="ECO:0000313" key="2">
    <source>
        <dbReference type="Proteomes" id="UP000281553"/>
    </source>
</evidence>
<reference evidence="1 2" key="1">
    <citation type="submission" date="2018-11" db="EMBL/GenBank/DDBJ databases">
        <authorList>
            <consortium name="Pathogen Informatics"/>
        </authorList>
    </citation>
    <scope>NUCLEOTIDE SEQUENCE [LARGE SCALE GENOMIC DNA]</scope>
</reference>
<name>A0A3P6QS46_DIBLA</name>
<dbReference type="Proteomes" id="UP000281553">
    <property type="component" value="Unassembled WGS sequence"/>
</dbReference>
<keyword evidence="2" id="KW-1185">Reference proteome</keyword>
<dbReference type="EMBL" id="UYRU01013165">
    <property type="protein sequence ID" value="VDK48837.1"/>
    <property type="molecule type" value="Genomic_DNA"/>
</dbReference>
<gene>
    <name evidence="1" type="ORF">DILT_LOCUS1684</name>
</gene>
<protein>
    <submittedName>
        <fullName evidence="1">Uncharacterized protein</fullName>
    </submittedName>
</protein>